<accession>A0A835CHA2</accession>
<evidence type="ECO:0000313" key="3">
    <source>
        <dbReference type="Proteomes" id="UP000634136"/>
    </source>
</evidence>
<evidence type="ECO:0000256" key="1">
    <source>
        <dbReference type="SAM" id="MobiDB-lite"/>
    </source>
</evidence>
<proteinExistence type="predicted"/>
<sequence>MTTREVQTDDGGELDSDEIRKRRGTKSQK</sequence>
<reference evidence="2" key="1">
    <citation type="submission" date="2020-09" db="EMBL/GenBank/DDBJ databases">
        <title>Genome-Enabled Discovery of Anthraquinone Biosynthesis in Senna tora.</title>
        <authorList>
            <person name="Kang S.-H."/>
            <person name="Pandey R.P."/>
            <person name="Lee C.-M."/>
            <person name="Sim J.-S."/>
            <person name="Jeong J.-T."/>
            <person name="Choi B.-S."/>
            <person name="Jung M."/>
            <person name="Ginzburg D."/>
            <person name="Zhao K."/>
            <person name="Won S.Y."/>
            <person name="Oh T.-J."/>
            <person name="Yu Y."/>
            <person name="Kim N.-H."/>
            <person name="Lee O.R."/>
            <person name="Lee T.-H."/>
            <person name="Bashyal P."/>
            <person name="Kim T.-S."/>
            <person name="Lee W.-H."/>
            <person name="Kawkins C."/>
            <person name="Kim C.-K."/>
            <person name="Kim J.S."/>
            <person name="Ahn B.O."/>
            <person name="Rhee S.Y."/>
            <person name="Sohng J.K."/>
        </authorList>
    </citation>
    <scope>NUCLEOTIDE SEQUENCE</scope>
    <source>
        <tissue evidence="2">Leaf</tissue>
    </source>
</reference>
<keyword evidence="3" id="KW-1185">Reference proteome</keyword>
<comment type="caution">
    <text evidence="2">The sequence shown here is derived from an EMBL/GenBank/DDBJ whole genome shotgun (WGS) entry which is preliminary data.</text>
</comment>
<dbReference type="Proteomes" id="UP000634136">
    <property type="component" value="Unassembled WGS sequence"/>
</dbReference>
<feature type="region of interest" description="Disordered" evidence="1">
    <location>
        <begin position="1"/>
        <end position="29"/>
    </location>
</feature>
<organism evidence="2 3">
    <name type="scientific">Senna tora</name>
    <dbReference type="NCBI Taxonomy" id="362788"/>
    <lineage>
        <taxon>Eukaryota</taxon>
        <taxon>Viridiplantae</taxon>
        <taxon>Streptophyta</taxon>
        <taxon>Embryophyta</taxon>
        <taxon>Tracheophyta</taxon>
        <taxon>Spermatophyta</taxon>
        <taxon>Magnoliopsida</taxon>
        <taxon>eudicotyledons</taxon>
        <taxon>Gunneridae</taxon>
        <taxon>Pentapetalae</taxon>
        <taxon>rosids</taxon>
        <taxon>fabids</taxon>
        <taxon>Fabales</taxon>
        <taxon>Fabaceae</taxon>
        <taxon>Caesalpinioideae</taxon>
        <taxon>Cassia clade</taxon>
        <taxon>Senna</taxon>
    </lineage>
</organism>
<dbReference type="AlphaFoldDB" id="A0A835CHA2"/>
<protein>
    <submittedName>
        <fullName evidence="2">Uncharacterized protein</fullName>
    </submittedName>
</protein>
<name>A0A835CHA2_9FABA</name>
<gene>
    <name evidence="2" type="ORF">G2W53_003739</name>
</gene>
<dbReference type="EMBL" id="JAAIUW010000002">
    <property type="protein sequence ID" value="KAF7841441.1"/>
    <property type="molecule type" value="Genomic_DNA"/>
</dbReference>
<evidence type="ECO:0000313" key="2">
    <source>
        <dbReference type="EMBL" id="KAF7841441.1"/>
    </source>
</evidence>